<name>A0A9X7A1J6_BACCE</name>
<proteinExistence type="predicted"/>
<gene>
    <name evidence="1" type="ORF">COI98_01875</name>
</gene>
<evidence type="ECO:0000313" key="2">
    <source>
        <dbReference type="Proteomes" id="UP000224413"/>
    </source>
</evidence>
<dbReference type="AlphaFoldDB" id="A0A9X7A1J6"/>
<organism evidence="1 2">
    <name type="scientific">Bacillus cereus</name>
    <dbReference type="NCBI Taxonomy" id="1396"/>
    <lineage>
        <taxon>Bacteria</taxon>
        <taxon>Bacillati</taxon>
        <taxon>Bacillota</taxon>
        <taxon>Bacilli</taxon>
        <taxon>Bacillales</taxon>
        <taxon>Bacillaceae</taxon>
        <taxon>Bacillus</taxon>
        <taxon>Bacillus cereus group</taxon>
    </lineage>
</organism>
<dbReference type="Proteomes" id="UP000224413">
    <property type="component" value="Unassembled WGS sequence"/>
</dbReference>
<comment type="caution">
    <text evidence="1">The sequence shown here is derived from an EMBL/GenBank/DDBJ whole genome shotgun (WGS) entry which is preliminary data.</text>
</comment>
<protein>
    <submittedName>
        <fullName evidence="1">Uncharacterized protein</fullName>
    </submittedName>
</protein>
<dbReference type="EMBL" id="NUWJ01000026">
    <property type="protein sequence ID" value="PFK27452.1"/>
    <property type="molecule type" value="Genomic_DNA"/>
</dbReference>
<accession>A0A9X7A1J6</accession>
<evidence type="ECO:0000313" key="1">
    <source>
        <dbReference type="EMBL" id="PFK27452.1"/>
    </source>
</evidence>
<sequence>MILLKSTKKIFTNSIFFLMKSGEFFNVKNSNSNNVSVINTEINSAGTTIIGESGPNDVAIISK</sequence>
<reference evidence="1 2" key="1">
    <citation type="submission" date="2017-09" db="EMBL/GenBank/DDBJ databases">
        <title>Large-scale bioinformatics analysis of Bacillus genomes uncovers conserved roles of natural products in bacterial physiology.</title>
        <authorList>
            <consortium name="Agbiome Team Llc"/>
            <person name="Bleich R.M."/>
            <person name="Grubbs K.J."/>
            <person name="Santa Maria K.C."/>
            <person name="Allen S.E."/>
            <person name="Farag S."/>
            <person name="Shank E.A."/>
            <person name="Bowers A."/>
        </authorList>
    </citation>
    <scope>NUCLEOTIDE SEQUENCE [LARGE SCALE GENOMIC DNA]</scope>
    <source>
        <strain evidence="1 2">AFS083741</strain>
    </source>
</reference>